<dbReference type="Pfam" id="PF04950">
    <property type="entry name" value="RIBIOP_C"/>
    <property type="match status" value="1"/>
</dbReference>
<dbReference type="EMBL" id="MCGE01000011">
    <property type="protein sequence ID" value="ORZ16436.1"/>
    <property type="molecule type" value="Genomic_DNA"/>
</dbReference>
<protein>
    <recommendedName>
        <fullName evidence="2">Ribosome biogenesis protein BMS1/TSR1 C-terminal domain-containing protein</fullName>
    </recommendedName>
</protein>
<proteinExistence type="predicted"/>
<dbReference type="GO" id="GO:0030686">
    <property type="term" value="C:90S preribosome"/>
    <property type="evidence" value="ECO:0007669"/>
    <property type="project" value="TreeGrafter"/>
</dbReference>
<feature type="compositionally biased region" description="Basic and acidic residues" evidence="1">
    <location>
        <begin position="7"/>
        <end position="18"/>
    </location>
</feature>
<sequence length="331" mass="37418">MGTNDLDNDKGNEDDIGRQRGCAVLGGDDQNGEIWTIDDDVIPRREPSLTKKKIDTRDIPKKGDFAGSQQKTTTTPVMDYLQTSQPTAELLGGGQWDDEEMLHSIPKSAAAVMMTLAKTKKPWILWKAIDLEAMSVCYLLKDVPYEFIIENSFDPIYPVLVVSLLTTEDQFGLVTITPQGPSYTRTQPSSKLCLHPHWKVQTIRTVSGIRSQNIKKPLPKLDGHFRAAFADKLLMSGIVFLRDNMRLTSQVRRNLDLHVPQNMDSTYKAGYKKSYLAKHAVVLEPEGKVDINSYAATQPVTNERNLKRKVKDEARQQAYEKKEGPRLLKWM</sequence>
<dbReference type="InterPro" id="IPR007034">
    <property type="entry name" value="BMS1_TSR1_C"/>
</dbReference>
<dbReference type="GO" id="GO:0034511">
    <property type="term" value="F:U3 snoRNA binding"/>
    <property type="evidence" value="ECO:0007669"/>
    <property type="project" value="TreeGrafter"/>
</dbReference>
<reference evidence="3 4" key="1">
    <citation type="submission" date="2016-07" db="EMBL/GenBank/DDBJ databases">
        <title>Pervasive Adenine N6-methylation of Active Genes in Fungi.</title>
        <authorList>
            <consortium name="DOE Joint Genome Institute"/>
            <person name="Mondo S.J."/>
            <person name="Dannebaum R.O."/>
            <person name="Kuo R.C."/>
            <person name="Labutti K."/>
            <person name="Haridas S."/>
            <person name="Kuo A."/>
            <person name="Salamov A."/>
            <person name="Ahrendt S.R."/>
            <person name="Lipzen A."/>
            <person name="Sullivan W."/>
            <person name="Andreopoulos W.B."/>
            <person name="Clum A."/>
            <person name="Lindquist E."/>
            <person name="Daum C."/>
            <person name="Ramamoorthy G.K."/>
            <person name="Gryganskyi A."/>
            <person name="Culley D."/>
            <person name="Magnuson J.K."/>
            <person name="James T.Y."/>
            <person name="O'Malley M.A."/>
            <person name="Stajich J.E."/>
            <person name="Spatafora J.W."/>
            <person name="Visel A."/>
            <person name="Grigoriev I.V."/>
        </authorList>
    </citation>
    <scope>NUCLEOTIDE SEQUENCE [LARGE SCALE GENOMIC DNA]</scope>
    <source>
        <strain evidence="3 4">NRRL 1336</strain>
    </source>
</reference>
<dbReference type="InterPro" id="IPR039761">
    <property type="entry name" value="Bms1/Tsr1"/>
</dbReference>
<accession>A0A1X2IIL7</accession>
<comment type="caution">
    <text evidence="3">The sequence shown here is derived from an EMBL/GenBank/DDBJ whole genome shotgun (WGS) entry which is preliminary data.</text>
</comment>
<organism evidence="3 4">
    <name type="scientific">Absidia repens</name>
    <dbReference type="NCBI Taxonomy" id="90262"/>
    <lineage>
        <taxon>Eukaryota</taxon>
        <taxon>Fungi</taxon>
        <taxon>Fungi incertae sedis</taxon>
        <taxon>Mucoromycota</taxon>
        <taxon>Mucoromycotina</taxon>
        <taxon>Mucoromycetes</taxon>
        <taxon>Mucorales</taxon>
        <taxon>Cunninghamellaceae</taxon>
        <taxon>Absidia</taxon>
    </lineage>
</organism>
<dbReference type="GO" id="GO:0005525">
    <property type="term" value="F:GTP binding"/>
    <property type="evidence" value="ECO:0007669"/>
    <property type="project" value="TreeGrafter"/>
</dbReference>
<dbReference type="OrthoDB" id="10260897at2759"/>
<feature type="region of interest" description="Disordered" evidence="1">
    <location>
        <begin position="1"/>
        <end position="29"/>
    </location>
</feature>
<dbReference type="Proteomes" id="UP000193560">
    <property type="component" value="Unassembled WGS sequence"/>
</dbReference>
<keyword evidence="4" id="KW-1185">Reference proteome</keyword>
<evidence type="ECO:0000259" key="2">
    <source>
        <dbReference type="Pfam" id="PF04950"/>
    </source>
</evidence>
<dbReference type="STRING" id="90262.A0A1X2IIL7"/>
<evidence type="ECO:0000313" key="3">
    <source>
        <dbReference type="EMBL" id="ORZ16436.1"/>
    </source>
</evidence>
<dbReference type="PANTHER" id="PTHR12858">
    <property type="entry name" value="RIBOSOME BIOGENESIS PROTEIN"/>
    <property type="match status" value="1"/>
</dbReference>
<feature type="domain" description="Ribosome biogenesis protein BMS1/TSR1 C-terminal" evidence="2">
    <location>
        <begin position="200"/>
        <end position="242"/>
    </location>
</feature>
<gene>
    <name evidence="3" type="ORF">BCR42DRAFT_437682</name>
</gene>
<dbReference type="GO" id="GO:0000479">
    <property type="term" value="P:endonucleolytic cleavage of tricistronic rRNA transcript (SSU-rRNA, 5.8S rRNA, LSU-rRNA)"/>
    <property type="evidence" value="ECO:0007669"/>
    <property type="project" value="TreeGrafter"/>
</dbReference>
<dbReference type="AlphaFoldDB" id="A0A1X2IIL7"/>
<evidence type="ECO:0000256" key="1">
    <source>
        <dbReference type="SAM" id="MobiDB-lite"/>
    </source>
</evidence>
<dbReference type="PANTHER" id="PTHR12858:SF2">
    <property type="entry name" value="RIBOSOME BIOGENESIS PROTEIN BMS1 HOMOLOG"/>
    <property type="match status" value="1"/>
</dbReference>
<evidence type="ECO:0000313" key="4">
    <source>
        <dbReference type="Proteomes" id="UP000193560"/>
    </source>
</evidence>
<name>A0A1X2IIL7_9FUNG</name>
<dbReference type="GO" id="GO:0003924">
    <property type="term" value="F:GTPase activity"/>
    <property type="evidence" value="ECO:0007669"/>
    <property type="project" value="TreeGrafter"/>
</dbReference>
<dbReference type="GO" id="GO:0000462">
    <property type="term" value="P:maturation of SSU-rRNA from tricistronic rRNA transcript (SSU-rRNA, 5.8S rRNA, LSU-rRNA)"/>
    <property type="evidence" value="ECO:0007669"/>
    <property type="project" value="TreeGrafter"/>
</dbReference>